<dbReference type="Proteomes" id="UP001153050">
    <property type="component" value="Unassembled WGS sequence"/>
</dbReference>
<evidence type="ECO:0000313" key="1">
    <source>
        <dbReference type="EMBL" id="CAH2399619.1"/>
    </source>
</evidence>
<sequence>MEINYSTLEADVAAWLKGHLEHIGEVYGEGEAYAAAVELADDPWTALQWYTEDMRRLLRPKQGGLNLCP</sequence>
<organism evidence="1 2">
    <name type="scientific">Mesorhizobium escarrei</name>
    <dbReference type="NCBI Taxonomy" id="666018"/>
    <lineage>
        <taxon>Bacteria</taxon>
        <taxon>Pseudomonadati</taxon>
        <taxon>Pseudomonadota</taxon>
        <taxon>Alphaproteobacteria</taxon>
        <taxon>Hyphomicrobiales</taxon>
        <taxon>Phyllobacteriaceae</taxon>
        <taxon>Mesorhizobium</taxon>
    </lineage>
</organism>
<comment type="caution">
    <text evidence="1">The sequence shown here is derived from an EMBL/GenBank/DDBJ whole genome shotgun (WGS) entry which is preliminary data.</text>
</comment>
<protein>
    <submittedName>
        <fullName evidence="1">Uncharacterized protein</fullName>
    </submittedName>
</protein>
<proteinExistence type="predicted"/>
<gene>
    <name evidence="1" type="ORF">MES5069_230037</name>
</gene>
<name>A0ABM9DSB9_9HYPH</name>
<evidence type="ECO:0000313" key="2">
    <source>
        <dbReference type="Proteomes" id="UP001153050"/>
    </source>
</evidence>
<accession>A0ABM9DSB9</accession>
<keyword evidence="2" id="KW-1185">Reference proteome</keyword>
<reference evidence="1 2" key="1">
    <citation type="submission" date="2022-03" db="EMBL/GenBank/DDBJ databases">
        <authorList>
            <person name="Brunel B."/>
        </authorList>
    </citation>
    <scope>NUCLEOTIDE SEQUENCE [LARGE SCALE GENOMIC DNA]</scope>
    <source>
        <strain evidence="1">STM5069sample</strain>
    </source>
</reference>
<dbReference type="EMBL" id="CAKXZT010000117">
    <property type="protein sequence ID" value="CAH2399619.1"/>
    <property type="molecule type" value="Genomic_DNA"/>
</dbReference>
<dbReference type="RefSeq" id="WP_254017950.1">
    <property type="nucleotide sequence ID" value="NZ_CAKXZT010000117.1"/>
</dbReference>